<dbReference type="SUPFAM" id="SSF50382">
    <property type="entry name" value="Agglutinin"/>
    <property type="match status" value="2"/>
</dbReference>
<keyword evidence="3" id="KW-1185">Reference proteome</keyword>
<dbReference type="PANTHER" id="PTHR39244">
    <property type="entry name" value="NATTERIN-4"/>
    <property type="match status" value="1"/>
</dbReference>
<dbReference type="InterPro" id="IPR008998">
    <property type="entry name" value="Agglutinin"/>
</dbReference>
<dbReference type="AlphaFoldDB" id="A0AAW1YQE7"/>
<feature type="domain" description="Agglutinin" evidence="1">
    <location>
        <begin position="74"/>
        <end position="226"/>
    </location>
</feature>
<dbReference type="Pfam" id="PF07468">
    <property type="entry name" value="Agglutinin"/>
    <property type="match status" value="2"/>
</dbReference>
<comment type="caution">
    <text evidence="2">The sequence shown here is derived from an EMBL/GenBank/DDBJ whole genome shotgun (WGS) entry which is preliminary data.</text>
</comment>
<dbReference type="InterPro" id="IPR036242">
    <property type="entry name" value="Agglutinin_dom_sf"/>
</dbReference>
<protein>
    <recommendedName>
        <fullName evidence="1">Agglutinin domain-containing protein</fullName>
    </recommendedName>
</protein>
<proteinExistence type="predicted"/>
<evidence type="ECO:0000313" key="2">
    <source>
        <dbReference type="EMBL" id="KAK9950695.1"/>
    </source>
</evidence>
<organism evidence="2 3">
    <name type="scientific">Rubus argutus</name>
    <name type="common">Southern blackberry</name>
    <dbReference type="NCBI Taxonomy" id="59490"/>
    <lineage>
        <taxon>Eukaryota</taxon>
        <taxon>Viridiplantae</taxon>
        <taxon>Streptophyta</taxon>
        <taxon>Embryophyta</taxon>
        <taxon>Tracheophyta</taxon>
        <taxon>Spermatophyta</taxon>
        <taxon>Magnoliopsida</taxon>
        <taxon>eudicotyledons</taxon>
        <taxon>Gunneridae</taxon>
        <taxon>Pentapetalae</taxon>
        <taxon>rosids</taxon>
        <taxon>fabids</taxon>
        <taxon>Rosales</taxon>
        <taxon>Rosaceae</taxon>
        <taxon>Rosoideae</taxon>
        <taxon>Rosoideae incertae sedis</taxon>
        <taxon>Rubus</taxon>
    </lineage>
</organism>
<dbReference type="SMART" id="SM00791">
    <property type="entry name" value="Agglutinin"/>
    <property type="match status" value="2"/>
</dbReference>
<dbReference type="EMBL" id="JBEDUW010000001">
    <property type="protein sequence ID" value="KAK9950695.1"/>
    <property type="molecule type" value="Genomic_DNA"/>
</dbReference>
<dbReference type="InterPro" id="IPR053237">
    <property type="entry name" value="Natterin_C"/>
</dbReference>
<dbReference type="PANTHER" id="PTHR39244:SF5">
    <property type="entry name" value="NATTERIN-3-LIKE"/>
    <property type="match status" value="1"/>
</dbReference>
<feature type="domain" description="Agglutinin" evidence="1">
    <location>
        <begin position="241"/>
        <end position="394"/>
    </location>
</feature>
<accession>A0AAW1YQE7</accession>
<dbReference type="Gene3D" id="2.80.10.50">
    <property type="match status" value="2"/>
</dbReference>
<dbReference type="Proteomes" id="UP001457282">
    <property type="component" value="Unassembled WGS sequence"/>
</dbReference>
<dbReference type="CDD" id="cd00257">
    <property type="entry name" value="beta-trefoil_FSCN-like"/>
    <property type="match status" value="1"/>
</dbReference>
<name>A0AAW1YQE7_RUBAR</name>
<gene>
    <name evidence="2" type="ORF">M0R45_006170</name>
</gene>
<reference evidence="2 3" key="1">
    <citation type="journal article" date="2023" name="G3 (Bethesda)">
        <title>A chromosome-length genome assembly and annotation of blackberry (Rubus argutus, cv. 'Hillquist').</title>
        <authorList>
            <person name="Bruna T."/>
            <person name="Aryal R."/>
            <person name="Dudchenko O."/>
            <person name="Sargent D.J."/>
            <person name="Mead D."/>
            <person name="Buti M."/>
            <person name="Cavallini A."/>
            <person name="Hytonen T."/>
            <person name="Andres J."/>
            <person name="Pham M."/>
            <person name="Weisz D."/>
            <person name="Mascagni F."/>
            <person name="Usai G."/>
            <person name="Natali L."/>
            <person name="Bassil N."/>
            <person name="Fernandez G.E."/>
            <person name="Lomsadze A."/>
            <person name="Armour M."/>
            <person name="Olukolu B."/>
            <person name="Poorten T."/>
            <person name="Britton C."/>
            <person name="Davik J."/>
            <person name="Ashrafi H."/>
            <person name="Aiden E.L."/>
            <person name="Borodovsky M."/>
            <person name="Worthington M."/>
        </authorList>
    </citation>
    <scope>NUCLEOTIDE SEQUENCE [LARGE SCALE GENOMIC DNA]</scope>
    <source>
        <strain evidence="2">PI 553951</strain>
    </source>
</reference>
<sequence length="397" mass="44234">MAGNSTRLVLDQKIEAATSELGNVLGSCASTSSTPNSEKIEAGCEEKQGDLVTDVGGDFIEVVEGYVTYCKKKIRLPRFVVLKAKYDRKYLRLTENDGALPAGFIKFDGREAMSPQAKFELEMAKSGHGLVHIRCCCNNKYLVRSGTQRWIVAAADKPEENTSKISCTLFELEPVHKSGALEFRFCHMQLGMYACLWRAKIPFYGGLYAGSSAPDQDECDVYTMLDWDSLGSYSEKKSKAVVLPRFVALKAMYNNKYLSLTKNDPALPTGFMKFDGDEVASPLVKFEVEMAKIGNGLVNIRSCYNNKYLMKQGYDKNWIVAAADKPEENANEISCTLFEPEPYDENGGPEFRFHHVELGMYACLWRAKIPFYGGLYGGSNVPDKDACDVYTVVDLNC</sequence>
<evidence type="ECO:0000313" key="3">
    <source>
        <dbReference type="Proteomes" id="UP001457282"/>
    </source>
</evidence>
<evidence type="ECO:0000259" key="1">
    <source>
        <dbReference type="SMART" id="SM00791"/>
    </source>
</evidence>